<proteinExistence type="predicted"/>
<gene>
    <name evidence="3" type="ORF">VP1G_07014</name>
</gene>
<feature type="compositionally biased region" description="Basic and acidic residues" evidence="1">
    <location>
        <begin position="464"/>
        <end position="478"/>
    </location>
</feature>
<dbReference type="EMBL" id="KN714736">
    <property type="protein sequence ID" value="KUI59803.1"/>
    <property type="molecule type" value="Genomic_DNA"/>
</dbReference>
<dbReference type="AlphaFoldDB" id="A0A194V7C7"/>
<dbReference type="Proteomes" id="UP000078576">
    <property type="component" value="Unassembled WGS sequence"/>
</dbReference>
<dbReference type="InterPro" id="IPR001810">
    <property type="entry name" value="F-box_dom"/>
</dbReference>
<feature type="region of interest" description="Disordered" evidence="1">
    <location>
        <begin position="462"/>
        <end position="508"/>
    </location>
</feature>
<accession>A0A194V7C7</accession>
<sequence>MQSQDSGLVHLPQEMLNSIARFLPTNDFNALRLTCKPIEDKIFPYWANCYFKKKQFMIDHFSLKALVDISQHQALSKIMTHLVIGLDDFKLVNIAPLAHNPEHYRQWRSASSGQQTLLQTGVAIDLLSTALANLPNLKTIDIRDFNSFTRYRDATEWRSYGRSFYGDWYKAQNGVSLPNNFIGNVFQAVLAAIDRCSPELESFEVILRRVGVALTDDTFACFPTLGAGLTRTLNGLTKLHLDQVGSMNDAIVWRPSPRTNAHFAHQIIYLRKFLSFTASVTWLRLNFTIVGMDAAVSANFLEWLGLESDCSPPPGEMGWNEMNPAPVALPLRRLDLGQFSVEPDAIYKILTKFPDLENLCLRHATLQLRDDQPSGPSLLDSDGKDEDGDCVWAKFIRGLSVFIPRLKHIFISSLLQTYRGREQPVFFYVEGNSLRGQSVTNIDDAKLEQLANATLTRESISSKIRAERHVDPGDSSHGEDDEDGDGSGEGSDQDLVSESLDDESGSET</sequence>
<protein>
    <recommendedName>
        <fullName evidence="2">F-box domain-containing protein</fullName>
    </recommendedName>
</protein>
<organism evidence="3 4">
    <name type="scientific">Cytospora mali</name>
    <name type="common">Apple Valsa canker fungus</name>
    <name type="synonym">Valsa mali</name>
    <dbReference type="NCBI Taxonomy" id="578113"/>
    <lineage>
        <taxon>Eukaryota</taxon>
        <taxon>Fungi</taxon>
        <taxon>Dikarya</taxon>
        <taxon>Ascomycota</taxon>
        <taxon>Pezizomycotina</taxon>
        <taxon>Sordariomycetes</taxon>
        <taxon>Sordariomycetidae</taxon>
        <taxon>Diaporthales</taxon>
        <taxon>Cytosporaceae</taxon>
        <taxon>Cytospora</taxon>
    </lineage>
</organism>
<name>A0A194V7C7_CYTMA</name>
<dbReference type="OrthoDB" id="5279008at2759"/>
<feature type="compositionally biased region" description="Acidic residues" evidence="1">
    <location>
        <begin position="499"/>
        <end position="508"/>
    </location>
</feature>
<dbReference type="STRING" id="694573.A0A194V7C7"/>
<dbReference type="PROSITE" id="PS50181">
    <property type="entry name" value="FBOX"/>
    <property type="match status" value="1"/>
</dbReference>
<reference evidence="4" key="1">
    <citation type="submission" date="2014-12" db="EMBL/GenBank/DDBJ databases">
        <title>Genome Sequence of Valsa Canker Pathogens Uncovers a Specific Adaption of Colonization on Woody Bark.</title>
        <authorList>
            <person name="Yin Z."/>
            <person name="Liu H."/>
            <person name="Gao X."/>
            <person name="Li Z."/>
            <person name="Song N."/>
            <person name="Ke X."/>
            <person name="Dai Q."/>
            <person name="Wu Y."/>
            <person name="Sun Y."/>
            <person name="Xu J.-R."/>
            <person name="Kang Z.K."/>
            <person name="Wang L."/>
            <person name="Huang L."/>
        </authorList>
    </citation>
    <scope>NUCLEOTIDE SEQUENCE [LARGE SCALE GENOMIC DNA]</scope>
    <source>
        <strain evidence="4">SXYL134</strain>
    </source>
</reference>
<evidence type="ECO:0000256" key="1">
    <source>
        <dbReference type="SAM" id="MobiDB-lite"/>
    </source>
</evidence>
<feature type="domain" description="F-box" evidence="2">
    <location>
        <begin position="5"/>
        <end position="54"/>
    </location>
</feature>
<evidence type="ECO:0000313" key="4">
    <source>
        <dbReference type="Proteomes" id="UP000078576"/>
    </source>
</evidence>
<evidence type="ECO:0000259" key="2">
    <source>
        <dbReference type="PROSITE" id="PS50181"/>
    </source>
</evidence>
<evidence type="ECO:0000313" key="3">
    <source>
        <dbReference type="EMBL" id="KUI59803.1"/>
    </source>
</evidence>
<keyword evidence="4" id="KW-1185">Reference proteome</keyword>